<organism evidence="3">
    <name type="scientific">Capitella teleta</name>
    <name type="common">Polychaete worm</name>
    <dbReference type="NCBI Taxonomy" id="283909"/>
    <lineage>
        <taxon>Eukaryota</taxon>
        <taxon>Metazoa</taxon>
        <taxon>Spiralia</taxon>
        <taxon>Lophotrochozoa</taxon>
        <taxon>Annelida</taxon>
        <taxon>Polychaeta</taxon>
        <taxon>Sedentaria</taxon>
        <taxon>Scolecida</taxon>
        <taxon>Capitellidae</taxon>
        <taxon>Capitella</taxon>
    </lineage>
</organism>
<keyword evidence="5" id="KW-1185">Reference proteome</keyword>
<reference evidence="3 5" key="2">
    <citation type="journal article" date="2013" name="Nature">
        <title>Insights into bilaterian evolution from three spiralian genomes.</title>
        <authorList>
            <person name="Simakov O."/>
            <person name="Marletaz F."/>
            <person name="Cho S.J."/>
            <person name="Edsinger-Gonzales E."/>
            <person name="Havlak P."/>
            <person name="Hellsten U."/>
            <person name="Kuo D.H."/>
            <person name="Larsson T."/>
            <person name="Lv J."/>
            <person name="Arendt D."/>
            <person name="Savage R."/>
            <person name="Osoegawa K."/>
            <person name="de Jong P."/>
            <person name="Grimwood J."/>
            <person name="Chapman J.A."/>
            <person name="Shapiro H."/>
            <person name="Aerts A."/>
            <person name="Otillar R.P."/>
            <person name="Terry A.Y."/>
            <person name="Boore J.L."/>
            <person name="Grigoriev I.V."/>
            <person name="Lindberg D.R."/>
            <person name="Seaver E.C."/>
            <person name="Weisblat D.A."/>
            <person name="Putnam N.H."/>
            <person name="Rokhsar D.S."/>
        </authorList>
    </citation>
    <scope>NUCLEOTIDE SEQUENCE</scope>
    <source>
        <strain evidence="3 5">I ESC-2004</strain>
    </source>
</reference>
<name>R7T3X2_CAPTE</name>
<dbReference type="InterPro" id="IPR036179">
    <property type="entry name" value="Ig-like_dom_sf"/>
</dbReference>
<evidence type="ECO:0000313" key="4">
    <source>
        <dbReference type="EnsemblMetazoa" id="CapteP191592"/>
    </source>
</evidence>
<keyword evidence="1" id="KW-0732">Signal</keyword>
<dbReference type="OrthoDB" id="6361337at2759"/>
<protein>
    <recommendedName>
        <fullName evidence="2">Ig-like domain-containing protein</fullName>
    </recommendedName>
</protein>
<reference evidence="4" key="3">
    <citation type="submission" date="2015-06" db="UniProtKB">
        <authorList>
            <consortium name="EnsemblMetazoa"/>
        </authorList>
    </citation>
    <scope>IDENTIFICATION</scope>
</reference>
<evidence type="ECO:0000313" key="3">
    <source>
        <dbReference type="EMBL" id="ELT87401.1"/>
    </source>
</evidence>
<dbReference type="AlphaFoldDB" id="R7T3X2"/>
<dbReference type="SUPFAM" id="SSF48726">
    <property type="entry name" value="Immunoglobulin"/>
    <property type="match status" value="1"/>
</dbReference>
<dbReference type="PROSITE" id="PS50835">
    <property type="entry name" value="IG_LIKE"/>
    <property type="match status" value="1"/>
</dbReference>
<dbReference type="Gene3D" id="2.60.40.10">
    <property type="entry name" value="Immunoglobulins"/>
    <property type="match status" value="1"/>
</dbReference>
<dbReference type="Pfam" id="PF00047">
    <property type="entry name" value="ig"/>
    <property type="match status" value="1"/>
</dbReference>
<evidence type="ECO:0000256" key="1">
    <source>
        <dbReference type="SAM" id="SignalP"/>
    </source>
</evidence>
<dbReference type="InterPro" id="IPR003599">
    <property type="entry name" value="Ig_sub"/>
</dbReference>
<feature type="domain" description="Ig-like" evidence="2">
    <location>
        <begin position="294"/>
        <end position="398"/>
    </location>
</feature>
<feature type="signal peptide" evidence="1">
    <location>
        <begin position="1"/>
        <end position="23"/>
    </location>
</feature>
<dbReference type="SMART" id="SM00409">
    <property type="entry name" value="IG"/>
    <property type="match status" value="2"/>
</dbReference>
<sequence length="404" mass="46067">MRLSIIMRLVYVLVLNCLVVCSAFIVDINEDENHIPLFRPLRRLVSNFGPGRRAQLTLVFQSDVDFDTRWFKSCDPGVRLPMAENPDMLPIKANDPNYKISSMHSGSVHALTMDIVGLQEKFPIKYVTIFSARNRPMQYHLTSIIPGPTERHLEKLDGIVWENVPRRSIVFEQSETVIISCVADFESYSGYTDEMHLFSTQFTRIRKNRYGFIKTRSCGHVHPAGDPFWEEAKNLWLTGSVLELDNGANRFNFTIKISNASRENQGIFTCAAEREHDKTFVNSWVKQGRPGSKPLVELVPCDGTNLKDETVPYQIKLKKRKPTCIRCRSFGYPDARMNFKKAGTILNRTPNIHLDFHHYLKEGGGVPELTLTFWNPNGRDAGIYTCEAENEMGSASVAFNIRVV</sequence>
<dbReference type="InterPro" id="IPR013151">
    <property type="entry name" value="Immunoglobulin_dom"/>
</dbReference>
<dbReference type="EnsemblMetazoa" id="CapteT191592">
    <property type="protein sequence ID" value="CapteP191592"/>
    <property type="gene ID" value="CapteG191592"/>
</dbReference>
<accession>R7T3X2</accession>
<evidence type="ECO:0000313" key="5">
    <source>
        <dbReference type="Proteomes" id="UP000014760"/>
    </source>
</evidence>
<dbReference type="CDD" id="cd00096">
    <property type="entry name" value="Ig"/>
    <property type="match status" value="1"/>
</dbReference>
<dbReference type="EMBL" id="KB312336">
    <property type="protein sequence ID" value="ELT87401.1"/>
    <property type="molecule type" value="Genomic_DNA"/>
</dbReference>
<dbReference type="InterPro" id="IPR007110">
    <property type="entry name" value="Ig-like_dom"/>
</dbReference>
<reference evidence="5" key="1">
    <citation type="submission" date="2012-12" db="EMBL/GenBank/DDBJ databases">
        <authorList>
            <person name="Hellsten U."/>
            <person name="Grimwood J."/>
            <person name="Chapman J.A."/>
            <person name="Shapiro H."/>
            <person name="Aerts A."/>
            <person name="Otillar R.P."/>
            <person name="Terry A.Y."/>
            <person name="Boore J.L."/>
            <person name="Simakov O."/>
            <person name="Marletaz F."/>
            <person name="Cho S.-J."/>
            <person name="Edsinger-Gonzales E."/>
            <person name="Havlak P."/>
            <person name="Kuo D.-H."/>
            <person name="Larsson T."/>
            <person name="Lv J."/>
            <person name="Arendt D."/>
            <person name="Savage R."/>
            <person name="Osoegawa K."/>
            <person name="de Jong P."/>
            <person name="Lindberg D.R."/>
            <person name="Seaver E.C."/>
            <person name="Weisblat D.A."/>
            <person name="Putnam N.H."/>
            <person name="Grigoriev I.V."/>
            <person name="Rokhsar D.S."/>
        </authorList>
    </citation>
    <scope>NUCLEOTIDE SEQUENCE</scope>
    <source>
        <strain evidence="5">I ESC-2004</strain>
    </source>
</reference>
<dbReference type="HOGENOM" id="CLU_063128_0_0_1"/>
<evidence type="ECO:0000259" key="2">
    <source>
        <dbReference type="PROSITE" id="PS50835"/>
    </source>
</evidence>
<gene>
    <name evidence="3" type="ORF">CAPTEDRAFT_191592</name>
</gene>
<dbReference type="OMA" id="CATDHAS"/>
<dbReference type="EMBL" id="AMQN01015903">
    <property type="status" value="NOT_ANNOTATED_CDS"/>
    <property type="molecule type" value="Genomic_DNA"/>
</dbReference>
<dbReference type="Proteomes" id="UP000014760">
    <property type="component" value="Unassembled WGS sequence"/>
</dbReference>
<feature type="chain" id="PRO_5008786617" description="Ig-like domain-containing protein" evidence="1">
    <location>
        <begin position="24"/>
        <end position="404"/>
    </location>
</feature>
<dbReference type="InterPro" id="IPR013783">
    <property type="entry name" value="Ig-like_fold"/>
</dbReference>
<proteinExistence type="predicted"/>